<dbReference type="RefSeq" id="WP_052510073.1">
    <property type="nucleotide sequence ID" value="NZ_BAWO01000099.1"/>
</dbReference>
<keyword evidence="2" id="KW-1185">Reference proteome</keyword>
<comment type="caution">
    <text evidence="1">The sequence shown here is derived from an EMBL/GenBank/DDBJ whole genome shotgun (WGS) entry which is preliminary data.</text>
</comment>
<protein>
    <submittedName>
        <fullName evidence="1">Uncharacterized protein</fullName>
    </submittedName>
</protein>
<gene>
    <name evidence="1" type="ORF">GCA01S_099_00030</name>
</gene>
<dbReference type="EMBL" id="BAWO01000099">
    <property type="protein sequence ID" value="GAJ41787.1"/>
    <property type="molecule type" value="Genomic_DNA"/>
</dbReference>
<name>A0A023DKK4_9BACL</name>
<proteinExistence type="predicted"/>
<sequence length="321" mass="37893">MNPVLENIKFKLSNRANSVLYAREENFYSEIKIFLDFIKSNSLLSAIIHEIEKLNFDIESYLKGDERRHRRFIEYPNDYIQKIALCYSLMKLFSENKLSVLDTLFLNITPSRSIDDRCRVIAQQYFKPLYEYICEQIEDGSTILYLLLRYKHRTEWFHKDRLFSIYESDTKRGEENLTLDLQEYLHNQGIDYPFSTPHSPSGRSDLVGLIETNDPMVLEVKLFNLEKGYDKAYIRKGLVQAYRYAIDYGKPTGYLLIYNLDKRDLSFEKNDDSPIKSVKLGDKEIYIIVVNLYSDGKSASEIKKPLPYIIDDTYLLNFEEE</sequence>
<evidence type="ECO:0000313" key="1">
    <source>
        <dbReference type="EMBL" id="GAJ41787.1"/>
    </source>
</evidence>
<reference evidence="1 2" key="1">
    <citation type="submission" date="2014-04" db="EMBL/GenBank/DDBJ databases">
        <title>Whole genome shotgun sequence of Geobacillus caldoxylosilyticus NBRC 107762.</title>
        <authorList>
            <person name="Hosoyama A."/>
            <person name="Hosoyama Y."/>
            <person name="Katano-Makiyama Y."/>
            <person name="Tsuchikane K."/>
            <person name="Ohji S."/>
            <person name="Ichikawa N."/>
            <person name="Yamazoe A."/>
            <person name="Fujita N."/>
        </authorList>
    </citation>
    <scope>NUCLEOTIDE SEQUENCE [LARGE SCALE GENOMIC DNA]</scope>
    <source>
        <strain evidence="1 2">NBRC 107762</strain>
    </source>
</reference>
<organism evidence="1 2">
    <name type="scientific">Parageobacillus caldoxylosilyticus NBRC 107762</name>
    <dbReference type="NCBI Taxonomy" id="1220594"/>
    <lineage>
        <taxon>Bacteria</taxon>
        <taxon>Bacillati</taxon>
        <taxon>Bacillota</taxon>
        <taxon>Bacilli</taxon>
        <taxon>Bacillales</taxon>
        <taxon>Anoxybacillaceae</taxon>
        <taxon>Saccharococcus</taxon>
    </lineage>
</organism>
<dbReference type="AlphaFoldDB" id="A0A023DKK4"/>
<evidence type="ECO:0000313" key="2">
    <source>
        <dbReference type="Proteomes" id="UP000023561"/>
    </source>
</evidence>
<accession>A0A023DKK4</accession>
<dbReference type="OrthoDB" id="1452260at2"/>
<dbReference type="Proteomes" id="UP000023561">
    <property type="component" value="Unassembled WGS sequence"/>
</dbReference>